<dbReference type="OrthoDB" id="5410365at2759"/>
<gene>
    <name evidence="2" type="ORF">EPUS_08084</name>
</gene>
<proteinExistence type="predicted"/>
<dbReference type="RefSeq" id="XP_007805450.1">
    <property type="nucleotide sequence ID" value="XM_007807259.1"/>
</dbReference>
<evidence type="ECO:0000313" key="2">
    <source>
        <dbReference type="EMBL" id="ERF68924.1"/>
    </source>
</evidence>
<evidence type="ECO:0000313" key="3">
    <source>
        <dbReference type="Proteomes" id="UP000019373"/>
    </source>
</evidence>
<organism evidence="2 3">
    <name type="scientific">Endocarpon pusillum (strain Z07020 / HMAS-L-300199)</name>
    <name type="common">Lichen-forming fungus</name>
    <dbReference type="NCBI Taxonomy" id="1263415"/>
    <lineage>
        <taxon>Eukaryota</taxon>
        <taxon>Fungi</taxon>
        <taxon>Dikarya</taxon>
        <taxon>Ascomycota</taxon>
        <taxon>Pezizomycotina</taxon>
        <taxon>Eurotiomycetes</taxon>
        <taxon>Chaetothyriomycetidae</taxon>
        <taxon>Verrucariales</taxon>
        <taxon>Verrucariaceae</taxon>
        <taxon>Endocarpon</taxon>
    </lineage>
</organism>
<dbReference type="Proteomes" id="UP000019373">
    <property type="component" value="Unassembled WGS sequence"/>
</dbReference>
<dbReference type="AlphaFoldDB" id="U1HJ34"/>
<feature type="region of interest" description="Disordered" evidence="1">
    <location>
        <begin position="239"/>
        <end position="260"/>
    </location>
</feature>
<sequence length="260" mass="29358">MGKTKGIRMRHPLAYDQVKLCDLTLDIENPWNDCRAFPEKLDEKDIFPVDELNLEAIQSQVREANAQAQLAAFLGAQANFASKTTQRESVGRARCYRIRNSGDKFKQACKDPQVREWLTEYHIKSGLPVYMIVGLYTYEKAQVGEAATMTAGLSGKGGSGAIRGEGQIKSEGHHATLFTTASESIFAMEYRKLKKQWLSKNIDKAVLEQGNCWEVFWGMRSKLDKESLDDQRLVEVELTDEDAEDVDDPETLFDADSYDD</sequence>
<dbReference type="HOGENOM" id="CLU_1069699_0_0_1"/>
<accession>U1HJ34</accession>
<protein>
    <submittedName>
        <fullName evidence="2">Uncharacterized protein</fullName>
    </submittedName>
</protein>
<dbReference type="EMBL" id="KE721491">
    <property type="protein sequence ID" value="ERF68924.1"/>
    <property type="molecule type" value="Genomic_DNA"/>
</dbReference>
<reference evidence="3" key="1">
    <citation type="journal article" date="2014" name="BMC Genomics">
        <title>Genome characteristics reveal the impact of lichenization on lichen-forming fungus Endocarpon pusillum Hedwig (Verrucariales, Ascomycota).</title>
        <authorList>
            <person name="Wang Y.-Y."/>
            <person name="Liu B."/>
            <person name="Zhang X.-Y."/>
            <person name="Zhou Q.-M."/>
            <person name="Zhang T."/>
            <person name="Li H."/>
            <person name="Yu Y.-F."/>
            <person name="Zhang X.-L."/>
            <person name="Hao X.-Y."/>
            <person name="Wang M."/>
            <person name="Wang L."/>
            <person name="Wei J.-C."/>
        </authorList>
    </citation>
    <scope>NUCLEOTIDE SEQUENCE [LARGE SCALE GENOMIC DNA]</scope>
    <source>
        <strain evidence="3">Z07020 / HMAS-L-300199</strain>
    </source>
</reference>
<evidence type="ECO:0000256" key="1">
    <source>
        <dbReference type="SAM" id="MobiDB-lite"/>
    </source>
</evidence>
<keyword evidence="3" id="KW-1185">Reference proteome</keyword>
<dbReference type="GeneID" id="19242962"/>
<name>U1HJ34_ENDPU</name>